<feature type="domain" description="DUF2399" evidence="1">
    <location>
        <begin position="261"/>
        <end position="413"/>
    </location>
</feature>
<gene>
    <name evidence="3" type="ORF">CE154_014760</name>
</gene>
<protein>
    <submittedName>
        <fullName evidence="3">TIGR02679 family protein</fullName>
    </submittedName>
</protein>
<feature type="domain" description="Conserved hypothetical protein CHP02679 N terminus" evidence="2">
    <location>
        <begin position="40"/>
        <end position="248"/>
    </location>
</feature>
<dbReference type="NCBIfam" id="TIGR02679">
    <property type="entry name" value="TIGR02679 family protein"/>
    <property type="match status" value="1"/>
</dbReference>
<dbReference type="EMBL" id="NKDB02000002">
    <property type="protein sequence ID" value="RKJ97454.1"/>
    <property type="molecule type" value="Genomic_DNA"/>
</dbReference>
<dbReference type="Proteomes" id="UP000216225">
    <property type="component" value="Unassembled WGS sequence"/>
</dbReference>
<evidence type="ECO:0000313" key="4">
    <source>
        <dbReference type="Proteomes" id="UP000216225"/>
    </source>
</evidence>
<dbReference type="InterPro" id="IPR024466">
    <property type="entry name" value="CHP02679_N"/>
</dbReference>
<organism evidence="3 4">
    <name type="scientific">Alicycliphilus denitrificans</name>
    <dbReference type="NCBI Taxonomy" id="179636"/>
    <lineage>
        <taxon>Bacteria</taxon>
        <taxon>Pseudomonadati</taxon>
        <taxon>Pseudomonadota</taxon>
        <taxon>Betaproteobacteria</taxon>
        <taxon>Burkholderiales</taxon>
        <taxon>Comamonadaceae</taxon>
        <taxon>Alicycliphilus</taxon>
    </lineage>
</organism>
<evidence type="ECO:0000259" key="2">
    <source>
        <dbReference type="Pfam" id="PF11796"/>
    </source>
</evidence>
<evidence type="ECO:0000259" key="1">
    <source>
        <dbReference type="Pfam" id="PF09664"/>
    </source>
</evidence>
<comment type="caution">
    <text evidence="3">The sequence shown here is derived from an EMBL/GenBank/DDBJ whole genome shotgun (WGS) entry which is preliminary data.</text>
</comment>
<dbReference type="InterPro" id="IPR024465">
    <property type="entry name" value="DUF2399"/>
</dbReference>
<evidence type="ECO:0000313" key="3">
    <source>
        <dbReference type="EMBL" id="RKJ97454.1"/>
    </source>
</evidence>
<dbReference type="Pfam" id="PF11796">
    <property type="entry name" value="DUF3323"/>
    <property type="match status" value="1"/>
</dbReference>
<reference evidence="3 4" key="1">
    <citation type="submission" date="2018-09" db="EMBL/GenBank/DDBJ databases">
        <title>Genome comparison of Alicycliphilus sp. BQ1, a polyurethanolytic bacterium, with its closest phylogenetic relatives Alicycliphilus denitrificans BC and K601, unable to attack polyurethane.</title>
        <authorList>
            <person name="Loza-Tavera H."/>
            <person name="Lozano L."/>
            <person name="Cevallos M."/>
            <person name="Maya-Lucas O."/>
            <person name="Garcia-Mena J."/>
            <person name="Hernandez J."/>
        </authorList>
    </citation>
    <scope>NUCLEOTIDE SEQUENCE [LARGE SCALE GENOMIC DNA]</scope>
    <source>
        <strain evidence="3 4">BQ1</strain>
    </source>
</reference>
<dbReference type="InterPro" id="IPR013495">
    <property type="entry name" value="CHP02679"/>
</dbReference>
<dbReference type="Pfam" id="PF09664">
    <property type="entry name" value="DUF2399"/>
    <property type="match status" value="1"/>
</dbReference>
<name>A0A3R7H2S0_9BURK</name>
<sequence>MNRPDMRLERLLGGADLAALRQRLRRHFERQGEPGAEQALHLGKLEAVEREALALLTGRPVSTARSARIDLARIDAALQTAGLCHSLRDALERLDGPIENRTAMRMAAEQAWTTMVQRTGRDARLQAWLQTSAAGTLLKRLARRDATLADALLTRADAVMRRLPALGLTRAQLAAQVLGSAHALDAGQPVASIVLAAFRHGQASRDAGCALSDGDTPVVEERARDVWARAGVLVNELARPALALNLPARGTPLLTQGEPGYLSLRRLLREPPTWAVQGQAVYVCENPNVLAIAADRLGACCAPFVCTDGMPAAAQRTLLDQLSGAGARLHYHGDFDWPGLQIANHVVRRWQAQPWQMRAQDYEAAVPTVPHKQRDLAAFEVTALWDPQLAPAMYRHGLAIAEEAVADFLIEDLRLT</sequence>
<dbReference type="AlphaFoldDB" id="A0A3R7H2S0"/>
<proteinExistence type="predicted"/>
<accession>A0A3R7H2S0</accession>